<organism evidence="8 9">
    <name type="scientific">Domibacillus epiphyticus</name>
    <dbReference type="NCBI Taxonomy" id="1714355"/>
    <lineage>
        <taxon>Bacteria</taxon>
        <taxon>Bacillati</taxon>
        <taxon>Bacillota</taxon>
        <taxon>Bacilli</taxon>
        <taxon>Bacillales</taxon>
        <taxon>Bacillaceae</taxon>
        <taxon>Domibacillus</taxon>
    </lineage>
</organism>
<comment type="similarity">
    <text evidence="2 5">Belongs to the nitrile hydratase subunit beta family.</text>
</comment>
<dbReference type="AlphaFoldDB" id="A0A1V2ACK8"/>
<evidence type="ECO:0000256" key="5">
    <source>
        <dbReference type="PIRNR" id="PIRNR001427"/>
    </source>
</evidence>
<dbReference type="NCBIfam" id="TIGR03888">
    <property type="entry name" value="nitrile_beta"/>
    <property type="match status" value="1"/>
</dbReference>
<dbReference type="EC" id="4.2.1.84" evidence="5"/>
<dbReference type="Pfam" id="PF02211">
    <property type="entry name" value="NHase_beta_C"/>
    <property type="match status" value="1"/>
</dbReference>
<dbReference type="Gene3D" id="2.30.30.50">
    <property type="match status" value="1"/>
</dbReference>
<dbReference type="SUPFAM" id="SSF50090">
    <property type="entry name" value="Electron transport accessory proteins"/>
    <property type="match status" value="1"/>
</dbReference>
<sequence>MNGIHDVGGMDGFGKVVTGEDEVLFHEDWERRAFGLLNGALGQGFFNLDEMRHGIERMNPADYLTSGYYGHWTATLAKLLVEKGMIDESELDRRTQAYQKESNKEIPRRENPELVEHMKQVVKFGASTVREISAQPKFGIGSRVKTINHNPSGHTRLPRYARGKYGIINAVYDAHVFPDAHAHGKGESPEYLYSVRLTADELWGVNGQEAVYIDLWESYLIPVNE</sequence>
<dbReference type="Gene3D" id="1.10.472.20">
    <property type="entry name" value="Nitrile hydratase, beta subunit"/>
    <property type="match status" value="1"/>
</dbReference>
<dbReference type="PIRSF" id="PIRSF001427">
    <property type="entry name" value="NHase_beta"/>
    <property type="match status" value="1"/>
</dbReference>
<keyword evidence="3 5" id="KW-0456">Lyase</keyword>
<dbReference type="STRING" id="1714355.BTO28_01430"/>
<comment type="catalytic activity">
    <reaction evidence="4 5">
        <text>an aliphatic primary amide = an aliphatic nitrile + H2O</text>
        <dbReference type="Rhea" id="RHEA:12673"/>
        <dbReference type="ChEBI" id="CHEBI:15377"/>
        <dbReference type="ChEBI" id="CHEBI:65285"/>
        <dbReference type="ChEBI" id="CHEBI:80291"/>
        <dbReference type="EC" id="4.2.1.84"/>
    </reaction>
</comment>
<dbReference type="InterPro" id="IPR008990">
    <property type="entry name" value="Elect_transpt_acc-like_dom_sf"/>
</dbReference>
<dbReference type="EMBL" id="MSFI01000001">
    <property type="protein sequence ID" value="OMP68736.1"/>
    <property type="molecule type" value="Genomic_DNA"/>
</dbReference>
<dbReference type="InterPro" id="IPR049054">
    <property type="entry name" value="CN_hydtase_beta-like_N"/>
</dbReference>
<dbReference type="InterPro" id="IPR024690">
    <property type="entry name" value="CN_hydtase_beta_dom_C"/>
</dbReference>
<comment type="function">
    <text evidence="1 5">NHase catalyzes the hydration of various nitrile compounds to the corresponding amides.</text>
</comment>
<dbReference type="GO" id="GO:0018822">
    <property type="term" value="F:nitrile hydratase activity"/>
    <property type="evidence" value="ECO:0007669"/>
    <property type="project" value="UniProtKB-EC"/>
</dbReference>
<evidence type="ECO:0000256" key="2">
    <source>
        <dbReference type="ARBA" id="ARBA00009098"/>
    </source>
</evidence>
<name>A0A1V2ACK8_9BACI</name>
<dbReference type="RefSeq" id="WP_076763317.1">
    <property type="nucleotide sequence ID" value="NZ_MSFI01000001.1"/>
</dbReference>
<evidence type="ECO:0000313" key="8">
    <source>
        <dbReference type="EMBL" id="OMP68736.1"/>
    </source>
</evidence>
<evidence type="ECO:0000259" key="7">
    <source>
        <dbReference type="Pfam" id="PF21006"/>
    </source>
</evidence>
<proteinExistence type="inferred from homology"/>
<evidence type="ECO:0000256" key="3">
    <source>
        <dbReference type="ARBA" id="ARBA00023239"/>
    </source>
</evidence>
<feature type="domain" description="Nitrile hydratase beta subunit" evidence="6">
    <location>
        <begin position="128"/>
        <end position="220"/>
    </location>
</feature>
<dbReference type="InterPro" id="IPR042262">
    <property type="entry name" value="CN_hydtase_beta_C"/>
</dbReference>
<dbReference type="InterPro" id="IPR003168">
    <property type="entry name" value="Nitrile_hydratase_bsu"/>
</dbReference>
<feature type="domain" description="Nitrile hydratase beta subunit-like N-terminal" evidence="7">
    <location>
        <begin position="1"/>
        <end position="109"/>
    </location>
</feature>
<protein>
    <recommendedName>
        <fullName evidence="5">Nitrile hydratase subunit beta</fullName>
        <shortName evidence="5">NHase</shortName>
        <ecNumber evidence="5">4.2.1.84</ecNumber>
    </recommendedName>
</protein>
<dbReference type="Pfam" id="PF21006">
    <property type="entry name" value="NHase_beta_N"/>
    <property type="match status" value="1"/>
</dbReference>
<accession>A0A1V2ACK8</accession>
<dbReference type="GO" id="GO:0046914">
    <property type="term" value="F:transition metal ion binding"/>
    <property type="evidence" value="ECO:0007669"/>
    <property type="project" value="InterPro"/>
</dbReference>
<keyword evidence="9" id="KW-1185">Reference proteome</keyword>
<comment type="caution">
    <text evidence="8">The sequence shown here is derived from an EMBL/GenBank/DDBJ whole genome shotgun (WGS) entry which is preliminary data.</text>
</comment>
<evidence type="ECO:0000256" key="1">
    <source>
        <dbReference type="ARBA" id="ARBA00004042"/>
    </source>
</evidence>
<dbReference type="Proteomes" id="UP000188613">
    <property type="component" value="Unassembled WGS sequence"/>
</dbReference>
<evidence type="ECO:0000313" key="9">
    <source>
        <dbReference type="Proteomes" id="UP000188613"/>
    </source>
</evidence>
<gene>
    <name evidence="8" type="ORF">BTO28_01430</name>
</gene>
<reference evidence="8 9" key="1">
    <citation type="submission" date="2016-12" db="EMBL/GenBank/DDBJ databases">
        <title>Domibacillus sp. SAB 38T whole genome sequencing.</title>
        <authorList>
            <person name="Verma A."/>
            <person name="Ojha A.K."/>
            <person name="Krishnamurthi S."/>
        </authorList>
    </citation>
    <scope>NUCLEOTIDE SEQUENCE [LARGE SCALE GENOMIC DNA]</scope>
    <source>
        <strain evidence="8 9">SAB 38</strain>
    </source>
</reference>
<dbReference type="OrthoDB" id="9811616at2"/>
<evidence type="ECO:0000256" key="4">
    <source>
        <dbReference type="ARBA" id="ARBA00044877"/>
    </source>
</evidence>
<evidence type="ECO:0000259" key="6">
    <source>
        <dbReference type="Pfam" id="PF02211"/>
    </source>
</evidence>